<dbReference type="Ensembl" id="ENSCMIT00000014467.1">
    <property type="protein sequence ID" value="ENSCMIP00000014162.1"/>
    <property type="gene ID" value="ENSCMIG00000007039.1"/>
</dbReference>
<keyword evidence="1 3" id="KW-0732">Signal</keyword>
<reference evidence="5" key="2">
    <citation type="journal article" date="2007" name="PLoS Biol.">
        <title>Survey sequencing and comparative analysis of the elephant shark (Callorhinchus milii) genome.</title>
        <authorList>
            <person name="Venkatesh B."/>
            <person name="Kirkness E.F."/>
            <person name="Loh Y.H."/>
            <person name="Halpern A.L."/>
            <person name="Lee A.P."/>
            <person name="Johnson J."/>
            <person name="Dandona N."/>
            <person name="Viswanathan L.D."/>
            <person name="Tay A."/>
            <person name="Venter J.C."/>
            <person name="Strausberg R.L."/>
            <person name="Brenner S."/>
        </authorList>
    </citation>
    <scope>NUCLEOTIDE SEQUENCE [LARGE SCALE GENOMIC DNA]</scope>
</reference>
<dbReference type="InterPro" id="IPR036249">
    <property type="entry name" value="Thioredoxin-like_sf"/>
</dbReference>
<dbReference type="SUPFAM" id="SSF52833">
    <property type="entry name" value="Thioredoxin-like"/>
    <property type="match status" value="1"/>
</dbReference>
<dbReference type="Gene3D" id="3.40.30.10">
    <property type="entry name" value="Glutaredoxin"/>
    <property type="match status" value="1"/>
</dbReference>
<dbReference type="PANTHER" id="PTHR15337">
    <property type="entry name" value="ANTERIOR GRADIENT PROTEIN-RELATED"/>
    <property type="match status" value="1"/>
</dbReference>
<feature type="chain" id="PRO_5021438505" evidence="3">
    <location>
        <begin position="21"/>
        <end position="194"/>
    </location>
</feature>
<feature type="signal peptide" evidence="3">
    <location>
        <begin position="1"/>
        <end position="20"/>
    </location>
</feature>
<dbReference type="GO" id="GO:0005783">
    <property type="term" value="C:endoplasmic reticulum"/>
    <property type="evidence" value="ECO:0007669"/>
    <property type="project" value="TreeGrafter"/>
</dbReference>
<proteinExistence type="inferred from homology"/>
<reference evidence="4" key="4">
    <citation type="submission" date="2025-08" db="UniProtKB">
        <authorList>
            <consortium name="Ensembl"/>
        </authorList>
    </citation>
    <scope>IDENTIFICATION</scope>
</reference>
<dbReference type="Pfam" id="PF13899">
    <property type="entry name" value="Thioredoxin_7"/>
    <property type="match status" value="1"/>
</dbReference>
<protein>
    <submittedName>
        <fullName evidence="4">Anterior gradient 3, protein disulphide isomerase family member</fullName>
    </submittedName>
</protein>
<dbReference type="AlphaFoldDB" id="A0A4W3HG96"/>
<dbReference type="STRING" id="7868.ENSCMIP00000014162"/>
<comment type="similarity">
    <text evidence="2">Belongs to the AGR family.</text>
</comment>
<gene>
    <name evidence="4" type="primary">agr3</name>
</gene>
<reference evidence="5" key="1">
    <citation type="journal article" date="2006" name="Science">
        <title>Ancient noncoding elements conserved in the human genome.</title>
        <authorList>
            <person name="Venkatesh B."/>
            <person name="Kirkness E.F."/>
            <person name="Loh Y.H."/>
            <person name="Halpern A.L."/>
            <person name="Lee A.P."/>
            <person name="Johnson J."/>
            <person name="Dandona N."/>
            <person name="Viswanathan L.D."/>
            <person name="Tay A."/>
            <person name="Venter J.C."/>
            <person name="Strausberg R.L."/>
            <person name="Brenner S."/>
        </authorList>
    </citation>
    <scope>NUCLEOTIDE SEQUENCE [LARGE SCALE GENOMIC DNA]</scope>
</reference>
<reference evidence="5" key="3">
    <citation type="journal article" date="2014" name="Nature">
        <title>Elephant shark genome provides unique insights into gnathostome evolution.</title>
        <authorList>
            <consortium name="International Elephant Shark Genome Sequencing Consortium"/>
            <person name="Venkatesh B."/>
            <person name="Lee A.P."/>
            <person name="Ravi V."/>
            <person name="Maurya A.K."/>
            <person name="Lian M.M."/>
            <person name="Swann J.B."/>
            <person name="Ohta Y."/>
            <person name="Flajnik M.F."/>
            <person name="Sutoh Y."/>
            <person name="Kasahara M."/>
            <person name="Hoon S."/>
            <person name="Gangu V."/>
            <person name="Roy S.W."/>
            <person name="Irimia M."/>
            <person name="Korzh V."/>
            <person name="Kondrychyn I."/>
            <person name="Lim Z.W."/>
            <person name="Tay B.H."/>
            <person name="Tohari S."/>
            <person name="Kong K.W."/>
            <person name="Ho S."/>
            <person name="Lorente-Galdos B."/>
            <person name="Quilez J."/>
            <person name="Marques-Bonet T."/>
            <person name="Raney B.J."/>
            <person name="Ingham P.W."/>
            <person name="Tay A."/>
            <person name="Hillier L.W."/>
            <person name="Minx P."/>
            <person name="Boehm T."/>
            <person name="Wilson R.K."/>
            <person name="Brenner S."/>
            <person name="Warren W.C."/>
        </authorList>
    </citation>
    <scope>NUCLEOTIDE SEQUENCE [LARGE SCALE GENOMIC DNA]</scope>
</reference>
<reference evidence="4" key="5">
    <citation type="submission" date="2025-09" db="UniProtKB">
        <authorList>
            <consortium name="Ensembl"/>
        </authorList>
    </citation>
    <scope>IDENTIFICATION</scope>
</reference>
<accession>A0A4W3HG96</accession>
<evidence type="ECO:0000256" key="3">
    <source>
        <dbReference type="SAM" id="SignalP"/>
    </source>
</evidence>
<sequence>MSLLFAPLFLLLVAVSSNLAKTIKVEKKTPETLSRGWGDGLTWVQTYEEGLHKARKSNKPLMVIHHLDNCPHCHALRKVFAESEEIQSLADNDFIMLNLKHETSDKHLSPDGKYVPRILFVDPSMTVRADITGKYANRLYAYEPKDIPICKCLTKDFHPFLIYSKRSWLTSIYLHIIAILENTSYFSFAGKNCN</sequence>
<dbReference type="FunFam" id="3.40.30.10:FF:000036">
    <property type="entry name" value="anterior gradient protein 2 homolog"/>
    <property type="match status" value="1"/>
</dbReference>
<dbReference type="PANTHER" id="PTHR15337:SF11">
    <property type="entry name" value="THIOREDOXIN DOMAIN-CONTAINING PROTEIN"/>
    <property type="match status" value="1"/>
</dbReference>
<evidence type="ECO:0000256" key="2">
    <source>
        <dbReference type="ARBA" id="ARBA00038124"/>
    </source>
</evidence>
<dbReference type="InParanoid" id="A0A4W3HG96"/>
<name>A0A4W3HG96_CALMI</name>
<dbReference type="InterPro" id="IPR051099">
    <property type="entry name" value="AGR/TXD"/>
</dbReference>
<organism evidence="4 5">
    <name type="scientific">Callorhinchus milii</name>
    <name type="common">Ghost shark</name>
    <dbReference type="NCBI Taxonomy" id="7868"/>
    <lineage>
        <taxon>Eukaryota</taxon>
        <taxon>Metazoa</taxon>
        <taxon>Chordata</taxon>
        <taxon>Craniata</taxon>
        <taxon>Vertebrata</taxon>
        <taxon>Chondrichthyes</taxon>
        <taxon>Holocephali</taxon>
        <taxon>Chimaeriformes</taxon>
        <taxon>Callorhinchidae</taxon>
        <taxon>Callorhinchus</taxon>
    </lineage>
</organism>
<dbReference type="GeneTree" id="ENSGT00530000063273"/>
<keyword evidence="5" id="KW-1185">Reference proteome</keyword>
<evidence type="ECO:0000256" key="1">
    <source>
        <dbReference type="ARBA" id="ARBA00022729"/>
    </source>
</evidence>
<dbReference type="Proteomes" id="UP000314986">
    <property type="component" value="Unassembled WGS sequence"/>
</dbReference>
<evidence type="ECO:0000313" key="4">
    <source>
        <dbReference type="Ensembl" id="ENSCMIP00000014162.1"/>
    </source>
</evidence>
<evidence type="ECO:0000313" key="5">
    <source>
        <dbReference type="Proteomes" id="UP000314986"/>
    </source>
</evidence>